<evidence type="ECO:0000259" key="6">
    <source>
        <dbReference type="Pfam" id="PF24492"/>
    </source>
</evidence>
<evidence type="ECO:0000256" key="2">
    <source>
        <dbReference type="ARBA" id="ARBA00022490"/>
    </source>
</evidence>
<reference evidence="7 8" key="2">
    <citation type="journal article" date="2021" name="Curr. Genet.">
        <title>Genetic response to nitrogen starvation in the aggressive Eucalyptus foliar pathogen Teratosphaeria destructans.</title>
        <authorList>
            <person name="Havenga M."/>
            <person name="Wingfield B.D."/>
            <person name="Wingfield M.J."/>
            <person name="Dreyer L.L."/>
            <person name="Roets F."/>
            <person name="Aylward J."/>
        </authorList>
    </citation>
    <scope>NUCLEOTIDE SEQUENCE [LARGE SCALE GENOMIC DNA]</scope>
    <source>
        <strain evidence="7">CMW44962</strain>
    </source>
</reference>
<evidence type="ECO:0000259" key="5">
    <source>
        <dbReference type="Pfam" id="PF13001"/>
    </source>
</evidence>
<sequence>MASASQTPEQRELSLVGKVEMRIALTDTDNKLETMLKTYLAPLLLKLASEHVSVRNKVVTVCQHISTRIKPQSIQLPVAALVKQFKEQESSMVRHFDFLYIQQGVDRLPAAEKADLLPLIISGIAKSGSHGSQIFNLLLRLLEFFTLPPRGSKEDMDLRTEFEVSDGDAGFLAQWLGKFILFTPQKAGVQTCPGLTSEEYSFISVQGKDGLWNTATGGLNLLRSKALAARLLSSGIFRDQERFLPALFASADAATTISDIGDDMLKRAMSAIDLEDDRLLKQLLGLYFGDAGCPRVKAPLRLKILGLLSKSTRSTSFANNIMRLVNDGIATQSMDGEDVVMSNGPSSSASAGREATKLRSAIFQYVNFVARYGPPETLHAIASQVIAKLRDYIEHQGWPNVGPSPKSVLVEREHASLDLLRWLFDALAKDSAGNAIVVSIEESLSTLLSAMAGLKLEAHERIVLEELLIDQMEQSANLEADKRLRSTRYVAVRFANRCLPYASVKARWVDVLGLGATKDRAEVREEAERGLSPYWYRMLNGTLGSLEPESVVFPRFTEVMDQFFAGRATNQDIEPFAIARQALRSQKYSYSHMTAFARRILFQEAMQSNGVPANLDSEWERRVDTAAESDESTREAIKNAMRSLSHSTPLPIQTLLSALFLSLTASEAIASHGALTDFLALAPDAGIQSLLPHITDLVPVLQSNKHETRLTAAHAFGILASYTSVNHSAGEVHKLLETSKKWEGAVGAAANQVHGAVVAQGYYFGRRSYKGTIKIVDEQYTLYLEILSKMLTACRDPSLLEACFVALGQLAMFGAVTTEQLTSLAGLRSIVDKIYTHAKEGNETAILVLGQLSMILPEKSDREHSDLAYIEENLYKLHDIRQAESHFAVGEAFSYLACGWQSSALATKLDIEGPRPSGQQRVTTLTRVTDRILKDSSNTKPALKKAAVMWLLCLIQFCGHQPEVQERLPRFQAAFKRCLGDRDELVQETASRGLGLIYEKGDRSLKDDLVRDLVSSFSSDKQSQLAGNVSADTQLFEPGALPTGDGSVSTYKDIMSLASEVGDSSLVYKFISMASSNAIWSSRAAFGRFGLSSVLSDSSVDGYLANNPKLYPKLYRYRFDPNSGVQRSMNDIWNALVKDSTATIDKYFDDIMEDLLRSILGKEWRVRQASCAAIADLVQGRQLNKYEAYLERIWTQCFKVLDDIKESVRAAAASLARTLTGVLTRALETDHSSTKNASAMLKHVLPFLLSSSGMESSAQEVQAFSVHTLLEIIKKANGATLRPFIPELVERLIGSLSSLEPEAVNYLHLNASKYNLTEQKIDDMRLSSIRSSPLMEAIERCIDLLDDETMTQLMPRLESAMRSAVGLPSKVGSSRVLVSLSTRRLVVFRPYADAVLKIVEKVVLDRNETVSSSYAVASGYVARAATEKQILRLVDFSKKCYFEAEGDREAAMPRRAITSGEIIYAMSKHATDRFNAIAASILPFVFVAKHDPNDHVKAQFQSAWEEAVGGSRAVILYLQEIISLAGRYLDSPQWVLKHTSARAVADATTTAASIESTMSEQVIEALWPALEKALGGKTWDGKEVVLDAFVKFVESARSWYSQKPNVAAAIVKHSIKAIGQVCLARSDIDLSGTIFDIVEPLLASSDDGDPMEVDSERDAQISDEVIHSTTANAVEALLASINPAVLEAGKLLQVFTRSLKTVANLAQRKPSRPFWRSTFTALQKLFHRFAQAGKGDSVEQAEVTSDIKVLLFGPDPGTEALRLLRADAIVELVRVSAEMKRTMHVDILALQQSEASTAVRDRLGGCSNAV</sequence>
<evidence type="ECO:0000256" key="3">
    <source>
        <dbReference type="ARBA" id="ARBA00022737"/>
    </source>
</evidence>
<evidence type="ECO:0000313" key="7">
    <source>
        <dbReference type="EMBL" id="KAH9829277.1"/>
    </source>
</evidence>
<dbReference type="Pfam" id="PF12755">
    <property type="entry name" value="Vac14_Fab1_bd"/>
    <property type="match status" value="1"/>
</dbReference>
<dbReference type="SUPFAM" id="SSF48371">
    <property type="entry name" value="ARM repeat"/>
    <property type="match status" value="2"/>
</dbReference>
<gene>
    <name evidence="7" type="ORF">Tdes44962_MAKER09148</name>
</gene>
<dbReference type="Proteomes" id="UP001138500">
    <property type="component" value="Unassembled WGS sequence"/>
</dbReference>
<dbReference type="InterPro" id="IPR055443">
    <property type="entry name" value="HEAT_ECM29"/>
</dbReference>
<dbReference type="Pfam" id="PF13001">
    <property type="entry name" value="ECM29_N"/>
    <property type="match status" value="1"/>
</dbReference>
<dbReference type="PANTHER" id="PTHR23346">
    <property type="entry name" value="TRANSLATIONAL ACTIVATOR GCN1-RELATED"/>
    <property type="match status" value="1"/>
</dbReference>
<keyword evidence="8" id="KW-1185">Reference proteome</keyword>
<comment type="subcellular location">
    <subcellularLocation>
        <location evidence="1">Cytoplasm</location>
    </subcellularLocation>
</comment>
<organism evidence="7 8">
    <name type="scientific">Teratosphaeria destructans</name>
    <dbReference type="NCBI Taxonomy" id="418781"/>
    <lineage>
        <taxon>Eukaryota</taxon>
        <taxon>Fungi</taxon>
        <taxon>Dikarya</taxon>
        <taxon>Ascomycota</taxon>
        <taxon>Pezizomycotina</taxon>
        <taxon>Dothideomycetes</taxon>
        <taxon>Dothideomycetidae</taxon>
        <taxon>Mycosphaerellales</taxon>
        <taxon>Teratosphaeriaceae</taxon>
        <taxon>Teratosphaeria</taxon>
    </lineage>
</organism>
<evidence type="ECO:0000313" key="8">
    <source>
        <dbReference type="Proteomes" id="UP001138500"/>
    </source>
</evidence>
<feature type="domain" description="Proteasome adapter and scaffold protein ECM29 HEAT-repeat" evidence="6">
    <location>
        <begin position="1281"/>
        <end position="1442"/>
    </location>
</feature>
<dbReference type="GO" id="GO:0043248">
    <property type="term" value="P:proteasome assembly"/>
    <property type="evidence" value="ECO:0007669"/>
    <property type="project" value="InterPro"/>
</dbReference>
<reference evidence="7 8" key="1">
    <citation type="journal article" date="2018" name="IMA Fungus">
        <title>IMA Genome-F 10: Nine draft genome sequences of Claviceps purpurea s.lat., including C. arundinis, C. humidiphila, and C. cf. spartinae, pseudomolecules for the pitch canker pathogen Fusarium circinatum, draft genome of Davidsoniella eucalypti, Grosmannia galeiformis, Quambalaria eucalypti, and Teratosphaeria destructans.</title>
        <authorList>
            <person name="Wingfield B.D."/>
            <person name="Liu M."/>
            <person name="Nguyen H.D."/>
            <person name="Lane F.A."/>
            <person name="Morgan S.W."/>
            <person name="De Vos L."/>
            <person name="Wilken P.M."/>
            <person name="Duong T.A."/>
            <person name="Aylward J."/>
            <person name="Coetzee M.P."/>
            <person name="Dadej K."/>
            <person name="De Beer Z.W."/>
            <person name="Findlay W."/>
            <person name="Havenga M."/>
            <person name="Kolarik M."/>
            <person name="Menzies J.G."/>
            <person name="Naidoo K."/>
            <person name="Pochopski O."/>
            <person name="Shoukouhi P."/>
            <person name="Santana Q.C."/>
            <person name="Seifert K.A."/>
            <person name="Soal N."/>
            <person name="Steenkamp E.T."/>
            <person name="Tatham C.T."/>
            <person name="van der Nest M.A."/>
            <person name="Wingfield M.J."/>
        </authorList>
    </citation>
    <scope>NUCLEOTIDE SEQUENCE [LARGE SCALE GENOMIC DNA]</scope>
    <source>
        <strain evidence="7">CMW44962</strain>
    </source>
</reference>
<dbReference type="OrthoDB" id="16066at2759"/>
<dbReference type="GO" id="GO:0060090">
    <property type="term" value="F:molecular adaptor activity"/>
    <property type="evidence" value="ECO:0007669"/>
    <property type="project" value="InterPro"/>
</dbReference>
<keyword evidence="3" id="KW-0677">Repeat</keyword>
<dbReference type="GO" id="GO:0005737">
    <property type="term" value="C:cytoplasm"/>
    <property type="evidence" value="ECO:0007669"/>
    <property type="project" value="UniProtKB-SubCell"/>
</dbReference>
<feature type="domain" description="Proteasome component Ecm29 N-terminal" evidence="5">
    <location>
        <begin position="16"/>
        <end position="513"/>
    </location>
</feature>
<name>A0A9W7SU57_9PEZI</name>
<dbReference type="GO" id="GO:0036503">
    <property type="term" value="P:ERAD pathway"/>
    <property type="evidence" value="ECO:0007669"/>
    <property type="project" value="TreeGrafter"/>
</dbReference>
<evidence type="ECO:0000256" key="1">
    <source>
        <dbReference type="ARBA" id="ARBA00004496"/>
    </source>
</evidence>
<proteinExistence type="predicted"/>
<dbReference type="Pfam" id="PF23731">
    <property type="entry name" value="ARM_ECM29_C"/>
    <property type="match status" value="1"/>
</dbReference>
<dbReference type="GO" id="GO:0000502">
    <property type="term" value="C:proteasome complex"/>
    <property type="evidence" value="ECO:0007669"/>
    <property type="project" value="UniProtKB-KW"/>
</dbReference>
<dbReference type="InterPro" id="IPR024372">
    <property type="entry name" value="Ecm29_N"/>
</dbReference>
<dbReference type="InterPro" id="IPR011989">
    <property type="entry name" value="ARM-like"/>
</dbReference>
<dbReference type="Pfam" id="PF24492">
    <property type="entry name" value="HEAT_ECM29"/>
    <property type="match status" value="1"/>
</dbReference>
<dbReference type="PANTHER" id="PTHR23346:SF19">
    <property type="entry name" value="PROTEASOME ADAPTER AND SCAFFOLD PROTEIN ECM29"/>
    <property type="match status" value="1"/>
</dbReference>
<evidence type="ECO:0000256" key="4">
    <source>
        <dbReference type="ARBA" id="ARBA00022942"/>
    </source>
</evidence>
<accession>A0A9W7SU57</accession>
<dbReference type="GO" id="GO:0005634">
    <property type="term" value="C:nucleus"/>
    <property type="evidence" value="ECO:0007669"/>
    <property type="project" value="TreeGrafter"/>
</dbReference>
<keyword evidence="4" id="KW-0647">Proteasome</keyword>
<keyword evidence="2" id="KW-0963">Cytoplasm</keyword>
<comment type="caution">
    <text evidence="7">The sequence shown here is derived from an EMBL/GenBank/DDBJ whole genome shotgun (WGS) entry which is preliminary data.</text>
</comment>
<dbReference type="EMBL" id="RIBY02001390">
    <property type="protein sequence ID" value="KAH9829277.1"/>
    <property type="molecule type" value="Genomic_DNA"/>
</dbReference>
<dbReference type="InterPro" id="IPR016024">
    <property type="entry name" value="ARM-type_fold"/>
</dbReference>
<protein>
    <submittedName>
        <fullName evidence="7">ECM29 protein</fullName>
    </submittedName>
</protein>
<dbReference type="Gene3D" id="1.25.10.10">
    <property type="entry name" value="Leucine-rich Repeat Variant"/>
    <property type="match status" value="3"/>
</dbReference>